<feature type="region of interest" description="Disordered" evidence="1">
    <location>
        <begin position="1"/>
        <end position="63"/>
    </location>
</feature>
<evidence type="ECO:0000313" key="3">
    <source>
        <dbReference type="Proteomes" id="UP000634229"/>
    </source>
</evidence>
<dbReference type="RefSeq" id="WP_201883357.1">
    <property type="nucleotide sequence ID" value="NZ_JAERRF010000070.1"/>
</dbReference>
<evidence type="ECO:0000256" key="1">
    <source>
        <dbReference type="SAM" id="MobiDB-lite"/>
    </source>
</evidence>
<proteinExistence type="predicted"/>
<dbReference type="Proteomes" id="UP000634229">
    <property type="component" value="Unassembled WGS sequence"/>
</dbReference>
<reference evidence="2 3" key="1">
    <citation type="submission" date="2021-01" db="EMBL/GenBank/DDBJ databases">
        <title>WGS of actinomycetes isolated from Thailand.</title>
        <authorList>
            <person name="Thawai C."/>
        </authorList>
    </citation>
    <scope>NUCLEOTIDE SEQUENCE [LARGE SCALE GENOMIC DNA]</scope>
    <source>
        <strain evidence="2 3">CA1R205</strain>
    </source>
</reference>
<comment type="caution">
    <text evidence="2">The sequence shown here is derived from an EMBL/GenBank/DDBJ whole genome shotgun (WGS) entry which is preliminary data.</text>
</comment>
<name>A0ABS1NRS0_9ACTN</name>
<gene>
    <name evidence="2" type="ORF">JK363_40610</name>
</gene>
<evidence type="ECO:0008006" key="4">
    <source>
        <dbReference type="Google" id="ProtNLM"/>
    </source>
</evidence>
<sequence length="107" mass="11544">MSWAPRAAGRRDSGASNWSAQERQDDANDLGDTRSLAAVSARENPSKADQHPAQRLPSDPGAGCRYTGEWTVVTSRWGLSADPNEVTALTELADGCRDTRIAYTPAR</sequence>
<organism evidence="2 3">
    <name type="scientific">Streptomyces coffeae</name>
    <dbReference type="NCBI Taxonomy" id="621382"/>
    <lineage>
        <taxon>Bacteria</taxon>
        <taxon>Bacillati</taxon>
        <taxon>Actinomycetota</taxon>
        <taxon>Actinomycetes</taxon>
        <taxon>Kitasatosporales</taxon>
        <taxon>Streptomycetaceae</taxon>
        <taxon>Streptomyces</taxon>
    </lineage>
</organism>
<evidence type="ECO:0000313" key="2">
    <source>
        <dbReference type="EMBL" id="MBL1102767.1"/>
    </source>
</evidence>
<protein>
    <recommendedName>
        <fullName evidence="4">HNH endonuclease</fullName>
    </recommendedName>
</protein>
<accession>A0ABS1NRS0</accession>
<keyword evidence="3" id="KW-1185">Reference proteome</keyword>
<dbReference type="EMBL" id="JAERRF010000070">
    <property type="protein sequence ID" value="MBL1102767.1"/>
    <property type="molecule type" value="Genomic_DNA"/>
</dbReference>